<feature type="transmembrane region" description="Helical" evidence="8">
    <location>
        <begin position="182"/>
        <end position="200"/>
    </location>
</feature>
<evidence type="ECO:0000256" key="5">
    <source>
        <dbReference type="ARBA" id="ARBA00022989"/>
    </source>
</evidence>
<gene>
    <name evidence="11" type="ORF">UFOPK3564_03598</name>
</gene>
<dbReference type="InterPro" id="IPR058533">
    <property type="entry name" value="Cation_efflux_TM"/>
</dbReference>
<organism evidence="11">
    <name type="scientific">freshwater metagenome</name>
    <dbReference type="NCBI Taxonomy" id="449393"/>
    <lineage>
        <taxon>unclassified sequences</taxon>
        <taxon>metagenomes</taxon>
        <taxon>ecological metagenomes</taxon>
    </lineage>
</organism>
<evidence type="ECO:0000259" key="9">
    <source>
        <dbReference type="Pfam" id="PF01545"/>
    </source>
</evidence>
<evidence type="ECO:0000256" key="8">
    <source>
        <dbReference type="SAM" id="Phobius"/>
    </source>
</evidence>
<dbReference type="InterPro" id="IPR036837">
    <property type="entry name" value="Cation_efflux_CTD_sf"/>
</dbReference>
<sequence>MAHDHSHGFVTAGARHKRALTIALALTATYLVVELSVGLAIGSLALISDAGHMLTDTAGLALALTAIVLAQSTPDDERTYGRYRLEALASLANAVLLFAVAIYVLIEAVGRFQDPTDVPGLGLMVVAFVGLVVNVASFLLLRAGAKESLNVRGAFLEVWADMIGSLGVLASGAVMLATDWPYADPIVGVAIGLFVLPRAWRLGADAVHILMEGVPKDVDVADVRTTLAALPGVQGVHDLHVWTLTSGTDMASAHLQMAEGADGGAVLTAATTLLRERFNISHATIQTEPSGYDTDDEPGI</sequence>
<dbReference type="SUPFAM" id="SSF160240">
    <property type="entry name" value="Cation efflux protein cytoplasmic domain-like"/>
    <property type="match status" value="1"/>
</dbReference>
<feature type="transmembrane region" description="Helical" evidence="8">
    <location>
        <begin position="53"/>
        <end position="73"/>
    </location>
</feature>
<dbReference type="GO" id="GO:0005385">
    <property type="term" value="F:zinc ion transmembrane transporter activity"/>
    <property type="evidence" value="ECO:0007669"/>
    <property type="project" value="TreeGrafter"/>
</dbReference>
<proteinExistence type="inferred from homology"/>
<dbReference type="PANTHER" id="PTHR11562">
    <property type="entry name" value="CATION EFFLUX PROTEIN/ ZINC TRANSPORTER"/>
    <property type="match status" value="1"/>
</dbReference>
<dbReference type="InterPro" id="IPR002524">
    <property type="entry name" value="Cation_efflux"/>
</dbReference>
<protein>
    <submittedName>
        <fullName evidence="11">Unannotated protein</fullName>
    </submittedName>
</protein>
<feature type="transmembrane region" description="Helical" evidence="8">
    <location>
        <begin position="153"/>
        <end position="176"/>
    </location>
</feature>
<comment type="subcellular location">
    <subcellularLocation>
        <location evidence="1">Membrane</location>
        <topology evidence="1">Multi-pass membrane protein</topology>
    </subcellularLocation>
</comment>
<feature type="transmembrane region" description="Helical" evidence="8">
    <location>
        <begin position="85"/>
        <end position="106"/>
    </location>
</feature>
<evidence type="ECO:0000256" key="2">
    <source>
        <dbReference type="ARBA" id="ARBA00008873"/>
    </source>
</evidence>
<reference evidence="11" key="1">
    <citation type="submission" date="2020-05" db="EMBL/GenBank/DDBJ databases">
        <authorList>
            <person name="Chiriac C."/>
            <person name="Salcher M."/>
            <person name="Ghai R."/>
            <person name="Kavagutti S V."/>
        </authorList>
    </citation>
    <scope>NUCLEOTIDE SEQUENCE</scope>
</reference>
<dbReference type="Pfam" id="PF16916">
    <property type="entry name" value="ZT_dimer"/>
    <property type="match status" value="1"/>
</dbReference>
<dbReference type="PANTHER" id="PTHR11562:SF17">
    <property type="entry name" value="RE54080P-RELATED"/>
    <property type="match status" value="1"/>
</dbReference>
<feature type="domain" description="Cation efflux protein transmembrane" evidence="9">
    <location>
        <begin position="20"/>
        <end position="211"/>
    </location>
</feature>
<evidence type="ECO:0000256" key="7">
    <source>
        <dbReference type="ARBA" id="ARBA00023136"/>
    </source>
</evidence>
<evidence type="ECO:0000256" key="1">
    <source>
        <dbReference type="ARBA" id="ARBA00004141"/>
    </source>
</evidence>
<dbReference type="InterPro" id="IPR027469">
    <property type="entry name" value="Cation_efflux_TMD_sf"/>
</dbReference>
<dbReference type="GO" id="GO:0005886">
    <property type="term" value="C:plasma membrane"/>
    <property type="evidence" value="ECO:0007669"/>
    <property type="project" value="TreeGrafter"/>
</dbReference>
<comment type="similarity">
    <text evidence="2">Belongs to the cation diffusion facilitator (CDF) transporter (TC 2.A.4) family. SLC30A subfamily.</text>
</comment>
<dbReference type="InterPro" id="IPR050681">
    <property type="entry name" value="CDF/SLC30A"/>
</dbReference>
<keyword evidence="5 8" id="KW-1133">Transmembrane helix</keyword>
<evidence type="ECO:0000256" key="3">
    <source>
        <dbReference type="ARBA" id="ARBA00022448"/>
    </source>
</evidence>
<feature type="transmembrane region" description="Helical" evidence="8">
    <location>
        <begin position="118"/>
        <end position="141"/>
    </location>
</feature>
<feature type="transmembrane region" description="Helical" evidence="8">
    <location>
        <begin position="20"/>
        <end position="47"/>
    </location>
</feature>
<dbReference type="Gene3D" id="1.20.1510.10">
    <property type="entry name" value="Cation efflux protein transmembrane domain"/>
    <property type="match status" value="1"/>
</dbReference>
<evidence type="ECO:0000313" key="11">
    <source>
        <dbReference type="EMBL" id="CAB4952993.1"/>
    </source>
</evidence>
<dbReference type="EMBL" id="CAFBMK010000365">
    <property type="protein sequence ID" value="CAB4952993.1"/>
    <property type="molecule type" value="Genomic_DNA"/>
</dbReference>
<evidence type="ECO:0000259" key="10">
    <source>
        <dbReference type="Pfam" id="PF16916"/>
    </source>
</evidence>
<keyword evidence="4 8" id="KW-0812">Transmembrane</keyword>
<dbReference type="AlphaFoldDB" id="A0A6J7KDM4"/>
<feature type="domain" description="Cation efflux protein cytoplasmic" evidence="10">
    <location>
        <begin position="215"/>
        <end position="289"/>
    </location>
</feature>
<keyword evidence="3" id="KW-0813">Transport</keyword>
<dbReference type="InterPro" id="IPR027470">
    <property type="entry name" value="Cation_efflux_CTD"/>
</dbReference>
<evidence type="ECO:0000256" key="4">
    <source>
        <dbReference type="ARBA" id="ARBA00022692"/>
    </source>
</evidence>
<keyword evidence="7 8" id="KW-0472">Membrane</keyword>
<dbReference type="Pfam" id="PF01545">
    <property type="entry name" value="Cation_efflux"/>
    <property type="match status" value="1"/>
</dbReference>
<evidence type="ECO:0000256" key="6">
    <source>
        <dbReference type="ARBA" id="ARBA00023065"/>
    </source>
</evidence>
<accession>A0A6J7KDM4</accession>
<name>A0A6J7KDM4_9ZZZZ</name>
<dbReference type="NCBIfam" id="TIGR01297">
    <property type="entry name" value="CDF"/>
    <property type="match status" value="1"/>
</dbReference>
<keyword evidence="6" id="KW-0406">Ion transport</keyword>
<dbReference type="SUPFAM" id="SSF161111">
    <property type="entry name" value="Cation efflux protein transmembrane domain-like"/>
    <property type="match status" value="1"/>
</dbReference>